<name>A0A1V2A7Z6_9BACI</name>
<sequence>MKKLLVIILFLSGCSQASYTPVKENEFAALLNIREPGLTFINKEGSVMAEWLFKDMYTGGVLFPDGNQLLLFGTELDYAAIYSISEGKELDRWEVPAGVTGAVYIKETDEVALSVKEDRSVHFFQTDGKEIKRVKTGKYPMTMLEHNKKLYVINYQDTVLSELDIYTHEVKRELAIPTSSTGMAVDKSKNEIWVGGHGYGPEAGETIHIYSLETGSLTATADAPVMPVAFTGKNGYMYAVSHGSNTIYAFDPDRKKIAQREAPANPFTISFFDDQIISAGYDSGKLSFYEEKTLTLLKTIKAGEGPFLIFVKDGDRDAAYIDR</sequence>
<gene>
    <name evidence="2" type="ORF">BTO28_09095</name>
</gene>
<dbReference type="Proteomes" id="UP000188613">
    <property type="component" value="Unassembled WGS sequence"/>
</dbReference>
<dbReference type="PANTHER" id="PTHR47197">
    <property type="entry name" value="PROTEIN NIRF"/>
    <property type="match status" value="1"/>
</dbReference>
<keyword evidence="1" id="KW-0732">Signal</keyword>
<dbReference type="InterPro" id="IPR051200">
    <property type="entry name" value="Host-pathogen_enzymatic-act"/>
</dbReference>
<accession>A0A1V2A7Z6</accession>
<evidence type="ECO:0000256" key="1">
    <source>
        <dbReference type="SAM" id="SignalP"/>
    </source>
</evidence>
<dbReference type="InterPro" id="IPR015943">
    <property type="entry name" value="WD40/YVTN_repeat-like_dom_sf"/>
</dbReference>
<feature type="chain" id="PRO_5013319154" evidence="1">
    <location>
        <begin position="18"/>
        <end position="323"/>
    </location>
</feature>
<dbReference type="OrthoDB" id="120019at2"/>
<evidence type="ECO:0000313" key="2">
    <source>
        <dbReference type="EMBL" id="OMP67125.1"/>
    </source>
</evidence>
<comment type="caution">
    <text evidence="2">The sequence shown here is derived from an EMBL/GenBank/DDBJ whole genome shotgun (WGS) entry which is preliminary data.</text>
</comment>
<proteinExistence type="predicted"/>
<organism evidence="2 3">
    <name type="scientific">Domibacillus epiphyticus</name>
    <dbReference type="NCBI Taxonomy" id="1714355"/>
    <lineage>
        <taxon>Bacteria</taxon>
        <taxon>Bacillati</taxon>
        <taxon>Bacillota</taxon>
        <taxon>Bacilli</taxon>
        <taxon>Bacillales</taxon>
        <taxon>Bacillaceae</taxon>
        <taxon>Domibacillus</taxon>
    </lineage>
</organism>
<keyword evidence="3" id="KW-1185">Reference proteome</keyword>
<dbReference type="AlphaFoldDB" id="A0A1V2A7Z6"/>
<dbReference type="PANTHER" id="PTHR47197:SF3">
    <property type="entry name" value="DIHYDRO-HEME D1 DEHYDROGENASE"/>
    <property type="match status" value="1"/>
</dbReference>
<protein>
    <submittedName>
        <fullName evidence="2">Uncharacterized protein</fullName>
    </submittedName>
</protein>
<dbReference type="RefSeq" id="WP_076765467.1">
    <property type="nucleotide sequence ID" value="NZ_MSFI01000012.1"/>
</dbReference>
<evidence type="ECO:0000313" key="3">
    <source>
        <dbReference type="Proteomes" id="UP000188613"/>
    </source>
</evidence>
<dbReference type="Gene3D" id="2.130.10.10">
    <property type="entry name" value="YVTN repeat-like/Quinoprotein amine dehydrogenase"/>
    <property type="match status" value="1"/>
</dbReference>
<dbReference type="STRING" id="1714355.BTO28_09095"/>
<dbReference type="InterPro" id="IPR011044">
    <property type="entry name" value="Quino_amine_DH_bsu"/>
</dbReference>
<reference evidence="2 3" key="1">
    <citation type="submission" date="2016-12" db="EMBL/GenBank/DDBJ databases">
        <title>Domibacillus sp. SAB 38T whole genome sequencing.</title>
        <authorList>
            <person name="Verma A."/>
            <person name="Ojha A.K."/>
            <person name="Krishnamurthi S."/>
        </authorList>
    </citation>
    <scope>NUCLEOTIDE SEQUENCE [LARGE SCALE GENOMIC DNA]</scope>
    <source>
        <strain evidence="2 3">SAB 38</strain>
    </source>
</reference>
<dbReference type="SUPFAM" id="SSF50969">
    <property type="entry name" value="YVTN repeat-like/Quinoprotein amine dehydrogenase"/>
    <property type="match status" value="1"/>
</dbReference>
<feature type="signal peptide" evidence="1">
    <location>
        <begin position="1"/>
        <end position="17"/>
    </location>
</feature>
<dbReference type="EMBL" id="MSFI01000012">
    <property type="protein sequence ID" value="OMP67125.1"/>
    <property type="molecule type" value="Genomic_DNA"/>
</dbReference>